<keyword evidence="14 18" id="KW-0408">Iron</keyword>
<dbReference type="PIRSF" id="PIRSF005149">
    <property type="entry name" value="IPC-B_HD"/>
    <property type="match status" value="1"/>
</dbReference>
<evidence type="ECO:0000256" key="21">
    <source>
        <dbReference type="SAM" id="Phobius"/>
    </source>
</evidence>
<evidence type="ECO:0000256" key="9">
    <source>
        <dbReference type="ARBA" id="ARBA00022824"/>
    </source>
</evidence>
<keyword evidence="13 18" id="KW-0560">Oxidoreductase</keyword>
<evidence type="ECO:0000256" key="18">
    <source>
        <dbReference type="PIRNR" id="PIRNR005149"/>
    </source>
</evidence>
<evidence type="ECO:0000256" key="10">
    <source>
        <dbReference type="ARBA" id="ARBA00022832"/>
    </source>
</evidence>
<evidence type="ECO:0000313" key="23">
    <source>
        <dbReference type="EMBL" id="KAL1513737.1"/>
    </source>
</evidence>
<evidence type="ECO:0000256" key="13">
    <source>
        <dbReference type="ARBA" id="ARBA00023002"/>
    </source>
</evidence>
<comment type="function">
    <text evidence="18">Catalyzes stereospecific hydroxylation of free fatty acids at the C-2 position to produce (R)-2-hydroxy fatty acids, which are building blocks of sphingolipids and glycosphingolipids common in neural tissue and epidermis. Plays an essential role in the synthesis of galactosphingolipids of the myelin sheath. Responsible for the synthesis of sphingolipids and glycosphingolipids involved in the formation of epidermal lamellar bodies critical for skin permeability barrier. Participates in the synthesis of glycosphingolipids and a fraction of type II wax diesters in sebaceous gland, specifically regulating hair follicle homeostasis. Involved in the synthesis of sphingolipids of plasma membrane rafts, controlling lipid raft mobility and trafficking of raft-associated proteins.</text>
</comment>
<keyword evidence="17 18" id="KW-0275">Fatty acid biosynthesis</keyword>
<dbReference type="EC" id="1.-.-.-" evidence="18"/>
<comment type="subcellular location">
    <subcellularLocation>
        <location evidence="1">Endoplasmic reticulum membrane</location>
        <topology evidence="1">Multi-pass membrane protein</topology>
    </subcellularLocation>
</comment>
<dbReference type="InterPro" id="IPR014430">
    <property type="entry name" value="Scs7"/>
</dbReference>
<evidence type="ECO:0000256" key="4">
    <source>
        <dbReference type="ARBA" id="ARBA00005747"/>
    </source>
</evidence>
<dbReference type="InterPro" id="IPR001199">
    <property type="entry name" value="Cyt_B5-like_heme/steroid-bd"/>
</dbReference>
<dbReference type="AlphaFoldDB" id="A0ABD1F815"/>
<accession>A0ABD1F815</accession>
<dbReference type="SUPFAM" id="SSF55856">
    <property type="entry name" value="Cytochrome b5-like heme/steroid binding domain"/>
    <property type="match status" value="1"/>
</dbReference>
<feature type="binding site" evidence="19">
    <location>
        <position position="266"/>
    </location>
    <ligand>
        <name>Zn(2+)</name>
        <dbReference type="ChEBI" id="CHEBI:29105"/>
        <label>1</label>
    </ligand>
</feature>
<dbReference type="GO" id="GO:0006633">
    <property type="term" value="P:fatty acid biosynthetic process"/>
    <property type="evidence" value="ECO:0007669"/>
    <property type="project" value="UniProtKB-KW"/>
</dbReference>
<keyword evidence="15 18" id="KW-0443">Lipid metabolism</keyword>
<dbReference type="PROSITE" id="PS00191">
    <property type="entry name" value="CYTOCHROME_B5_1"/>
    <property type="match status" value="1"/>
</dbReference>
<keyword evidence="12 21" id="KW-1133">Transmembrane helix</keyword>
<feature type="binding site" evidence="19">
    <location>
        <position position="287"/>
    </location>
    <ligand>
        <name>Zn(2+)</name>
        <dbReference type="ChEBI" id="CHEBI:29105"/>
        <label>1</label>
    </ligand>
</feature>
<comment type="similarity">
    <text evidence="4 18">Belongs to the sterol desaturase family. SCS7 subfamily.</text>
</comment>
<keyword evidence="10 18" id="KW-0276">Fatty acid metabolism</keyword>
<feature type="binding site" description="axial binding residue" evidence="20">
    <location>
        <position position="48"/>
    </location>
    <ligand>
        <name>heme</name>
        <dbReference type="ChEBI" id="CHEBI:30413"/>
    </ligand>
    <ligandPart>
        <name>Fe</name>
        <dbReference type="ChEBI" id="CHEBI:18248"/>
    </ligandPart>
</feature>
<keyword evidence="7 21" id="KW-0812">Transmembrane</keyword>
<feature type="binding site" evidence="19">
    <location>
        <position position="286"/>
    </location>
    <ligand>
        <name>Zn(2+)</name>
        <dbReference type="ChEBI" id="CHEBI:29105"/>
        <label>1</label>
    </ligand>
</feature>
<reference evidence="23 24" key="1">
    <citation type="submission" date="2024-05" db="EMBL/GenBank/DDBJ databases">
        <title>Genetic variation in Jamaican populations of the coffee berry borer (Hypothenemus hampei).</title>
        <authorList>
            <person name="Errbii M."/>
            <person name="Myrie A."/>
        </authorList>
    </citation>
    <scope>NUCLEOTIDE SEQUENCE [LARGE SCALE GENOMIC DNA]</scope>
    <source>
        <strain evidence="23">JA-Hopewell-2020-01-JO</strain>
        <tissue evidence="23">Whole body</tissue>
    </source>
</reference>
<protein>
    <recommendedName>
        <fullName evidence="18">Fatty acid 2-hydroxylase</fullName>
        <ecNumber evidence="18">1.-.-.-</ecNumber>
    </recommendedName>
</protein>
<evidence type="ECO:0000256" key="5">
    <source>
        <dbReference type="ARBA" id="ARBA00022516"/>
    </source>
</evidence>
<evidence type="ECO:0000256" key="15">
    <source>
        <dbReference type="ARBA" id="ARBA00023098"/>
    </source>
</evidence>
<gene>
    <name evidence="23" type="ORF">ABEB36_003107</name>
</gene>
<keyword evidence="16 18" id="KW-0472">Membrane</keyword>
<evidence type="ECO:0000256" key="7">
    <source>
        <dbReference type="ARBA" id="ARBA00022692"/>
    </source>
</evidence>
<feature type="binding site" evidence="19">
    <location>
        <position position="186"/>
    </location>
    <ligand>
        <name>Zn(2+)</name>
        <dbReference type="ChEBI" id="CHEBI:29105"/>
        <label>1</label>
    </ligand>
</feature>
<sequence>MKSETFDVLYKNDNYDLQDFLKNHPGGTNYLKPFEHKDVAKRMIDTYHSKAAFYLLKDYNKNGKEANRNDDLEKLVNWSKPMLAQVGNLGTNYNEWVTSPVDRELRLFGNYILENLTITPWYVVPAIWIPIIIYLSRLGVDRYIQLSNGRETLLNLSPALSIITYFVLGIIIWSLLEYSLHRWIFHIEPSGRSKIVIYFHFAIHGLHHKVPFDTRRLVFPPFPAAIIAIIFYWLFSFILPDYSIVLIFAGALTGYLTYDMIHYYLHYGSPKETSYFYELKRYHNQHHFAHHDLGFGISSVIWDKIFGTAVHLKKLKIPIKW</sequence>
<feature type="binding site" evidence="19">
    <location>
        <position position="262"/>
    </location>
    <ligand>
        <name>Zn(2+)</name>
        <dbReference type="ChEBI" id="CHEBI:29105"/>
        <label>1</label>
    </ligand>
</feature>
<comment type="caution">
    <text evidence="23">The sequence shown here is derived from an EMBL/GenBank/DDBJ whole genome shotgun (WGS) entry which is preliminary data.</text>
</comment>
<dbReference type="EMBL" id="JBDJPC010000002">
    <property type="protein sequence ID" value="KAL1513737.1"/>
    <property type="molecule type" value="Genomic_DNA"/>
</dbReference>
<dbReference type="PANTHER" id="PTHR12863:SF1">
    <property type="entry name" value="FATTY ACID 2-HYDROXYLASE"/>
    <property type="match status" value="1"/>
</dbReference>
<feature type="binding site" evidence="19">
    <location>
        <position position="181"/>
    </location>
    <ligand>
        <name>Zn(2+)</name>
        <dbReference type="ChEBI" id="CHEBI:29105"/>
        <label>1</label>
    </ligand>
</feature>
<dbReference type="InterPro" id="IPR018506">
    <property type="entry name" value="Cyt_B5_heme-BS"/>
</dbReference>
<evidence type="ECO:0000256" key="16">
    <source>
        <dbReference type="ARBA" id="ARBA00023136"/>
    </source>
</evidence>
<feature type="binding site" evidence="19">
    <location>
        <position position="204"/>
    </location>
    <ligand>
        <name>Zn(2+)</name>
        <dbReference type="ChEBI" id="CHEBI:29105"/>
        <label>1</label>
    </ligand>
</feature>
<organism evidence="23 24">
    <name type="scientific">Hypothenemus hampei</name>
    <name type="common">Coffee berry borer</name>
    <dbReference type="NCBI Taxonomy" id="57062"/>
    <lineage>
        <taxon>Eukaryota</taxon>
        <taxon>Metazoa</taxon>
        <taxon>Ecdysozoa</taxon>
        <taxon>Arthropoda</taxon>
        <taxon>Hexapoda</taxon>
        <taxon>Insecta</taxon>
        <taxon>Pterygota</taxon>
        <taxon>Neoptera</taxon>
        <taxon>Endopterygota</taxon>
        <taxon>Coleoptera</taxon>
        <taxon>Polyphaga</taxon>
        <taxon>Cucujiformia</taxon>
        <taxon>Curculionidae</taxon>
        <taxon>Scolytinae</taxon>
        <taxon>Hypothenemus</taxon>
    </lineage>
</organism>
<dbReference type="GO" id="GO:0005506">
    <property type="term" value="F:iron ion binding"/>
    <property type="evidence" value="ECO:0007669"/>
    <property type="project" value="UniProtKB-UniRule"/>
</dbReference>
<feature type="transmembrane region" description="Helical" evidence="21">
    <location>
        <begin position="244"/>
        <end position="265"/>
    </location>
</feature>
<keyword evidence="24" id="KW-1185">Reference proteome</keyword>
<evidence type="ECO:0000256" key="20">
    <source>
        <dbReference type="PIRSR" id="PIRSR005149-50"/>
    </source>
</evidence>
<comment type="cofactor">
    <cofactor evidence="18 19">
        <name>Zn(2+)</name>
        <dbReference type="ChEBI" id="CHEBI:29105"/>
    </cofactor>
    <text evidence="18 19">Binds 2 Zn(2+) ions per subunit that likely form a catalytic dimetal center.</text>
</comment>
<feature type="transmembrane region" description="Helical" evidence="21">
    <location>
        <begin position="116"/>
        <end position="136"/>
    </location>
</feature>
<dbReference type="Gene3D" id="3.10.120.10">
    <property type="entry name" value="Cytochrome b5-like heme/steroid binding domain"/>
    <property type="match status" value="1"/>
</dbReference>
<dbReference type="Pfam" id="PF04116">
    <property type="entry name" value="FA_hydroxylase"/>
    <property type="match status" value="1"/>
</dbReference>
<feature type="binding site" evidence="19">
    <location>
        <position position="283"/>
    </location>
    <ligand>
        <name>Zn(2+)</name>
        <dbReference type="ChEBI" id="CHEBI:29105"/>
        <label>1</label>
    </ligand>
</feature>
<dbReference type="PANTHER" id="PTHR12863">
    <property type="entry name" value="FATTY ACID HYDROXYLASE"/>
    <property type="match status" value="1"/>
</dbReference>
<evidence type="ECO:0000256" key="11">
    <source>
        <dbReference type="ARBA" id="ARBA00022833"/>
    </source>
</evidence>
<dbReference type="GO" id="GO:0005789">
    <property type="term" value="C:endoplasmic reticulum membrane"/>
    <property type="evidence" value="ECO:0007669"/>
    <property type="project" value="UniProtKB-SubCell"/>
</dbReference>
<dbReference type="InterPro" id="IPR006694">
    <property type="entry name" value="Fatty_acid_hydroxylase"/>
</dbReference>
<evidence type="ECO:0000256" key="12">
    <source>
        <dbReference type="ARBA" id="ARBA00022989"/>
    </source>
</evidence>
<feature type="domain" description="Cytochrome b5 heme-binding" evidence="22">
    <location>
        <begin position="1"/>
        <end position="59"/>
    </location>
</feature>
<dbReference type="PROSITE" id="PS50255">
    <property type="entry name" value="CYTOCHROME_B5_2"/>
    <property type="match status" value="1"/>
</dbReference>
<evidence type="ECO:0000256" key="8">
    <source>
        <dbReference type="ARBA" id="ARBA00022723"/>
    </source>
</evidence>
<dbReference type="GO" id="GO:0016491">
    <property type="term" value="F:oxidoreductase activity"/>
    <property type="evidence" value="ECO:0007669"/>
    <property type="project" value="UniProtKB-KW"/>
</dbReference>
<keyword evidence="5 18" id="KW-0444">Lipid biosynthesis</keyword>
<evidence type="ECO:0000256" key="14">
    <source>
        <dbReference type="ARBA" id="ARBA00023004"/>
    </source>
</evidence>
<evidence type="ECO:0000256" key="3">
    <source>
        <dbReference type="ARBA" id="ARBA00005189"/>
    </source>
</evidence>
<keyword evidence="8 18" id="KW-0479">Metal-binding</keyword>
<feature type="binding site" description="axial binding residue" evidence="20">
    <location>
        <position position="24"/>
    </location>
    <ligand>
        <name>heme</name>
        <dbReference type="ChEBI" id="CHEBI:30413"/>
    </ligand>
    <ligandPart>
        <name>Fe</name>
        <dbReference type="ChEBI" id="CHEBI:18248"/>
    </ligandPart>
</feature>
<feature type="transmembrane region" description="Helical" evidence="21">
    <location>
        <begin position="156"/>
        <end position="176"/>
    </location>
</feature>
<evidence type="ECO:0000256" key="2">
    <source>
        <dbReference type="ARBA" id="ARBA00004991"/>
    </source>
</evidence>
<evidence type="ECO:0000313" key="24">
    <source>
        <dbReference type="Proteomes" id="UP001566132"/>
    </source>
</evidence>
<evidence type="ECO:0000259" key="22">
    <source>
        <dbReference type="PROSITE" id="PS50255"/>
    </source>
</evidence>
<evidence type="ECO:0000256" key="1">
    <source>
        <dbReference type="ARBA" id="ARBA00004477"/>
    </source>
</evidence>
<comment type="pathway">
    <text evidence="2">Sphingolipid metabolism.</text>
</comment>
<feature type="binding site" evidence="19">
    <location>
        <position position="207"/>
    </location>
    <ligand>
        <name>Zn(2+)</name>
        <dbReference type="ChEBI" id="CHEBI:29105"/>
        <label>1</label>
    </ligand>
</feature>
<comment type="cofactor">
    <cofactor evidence="20">
        <name>Fe cation</name>
        <dbReference type="ChEBI" id="CHEBI:24875"/>
    </cofactor>
</comment>
<evidence type="ECO:0000256" key="19">
    <source>
        <dbReference type="PIRSR" id="PIRSR005149-1"/>
    </source>
</evidence>
<dbReference type="InterPro" id="IPR036400">
    <property type="entry name" value="Cyt_B5-like_heme/steroid_sf"/>
</dbReference>
<comment type="pathway">
    <text evidence="3">Lipid metabolism.</text>
</comment>
<feature type="transmembrane region" description="Helical" evidence="21">
    <location>
        <begin position="217"/>
        <end position="238"/>
    </location>
</feature>
<keyword evidence="9 18" id="KW-0256">Endoplasmic reticulum</keyword>
<evidence type="ECO:0000256" key="6">
    <source>
        <dbReference type="ARBA" id="ARBA00022617"/>
    </source>
</evidence>
<feature type="binding site" evidence="19">
    <location>
        <position position="208"/>
    </location>
    <ligand>
        <name>Zn(2+)</name>
        <dbReference type="ChEBI" id="CHEBI:29105"/>
        <label>1</label>
    </ligand>
</feature>
<evidence type="ECO:0000256" key="17">
    <source>
        <dbReference type="ARBA" id="ARBA00023160"/>
    </source>
</evidence>
<name>A0ABD1F815_HYPHA</name>
<keyword evidence="6 20" id="KW-0349">Heme</keyword>
<proteinExistence type="inferred from homology"/>
<keyword evidence="11 19" id="KW-0862">Zinc</keyword>
<dbReference type="Pfam" id="PF00173">
    <property type="entry name" value="Cyt-b5"/>
    <property type="match status" value="1"/>
</dbReference>
<dbReference type="Proteomes" id="UP001566132">
    <property type="component" value="Unassembled WGS sequence"/>
</dbReference>